<evidence type="ECO:0000256" key="4">
    <source>
        <dbReference type="ARBA" id="ARBA00022496"/>
    </source>
</evidence>
<dbReference type="SUPFAM" id="SSF52540">
    <property type="entry name" value="P-loop containing nucleoside triphosphate hydrolases"/>
    <property type="match status" value="1"/>
</dbReference>
<dbReference type="PROSITE" id="PS50893">
    <property type="entry name" value="ABC_TRANSPORTER_2"/>
    <property type="match status" value="1"/>
</dbReference>
<comment type="subcellular location">
    <subcellularLocation>
        <location evidence="1">Cell membrane</location>
        <topology evidence="1">Peripheral membrane protein</topology>
    </subcellularLocation>
</comment>
<sequence length="249" mass="27804">MRLTKVEKRFNTNRIIGPISLDFPKGELTSIIGPNGAGKTTSLLMMGRLLAMDSGHITVSGLDIDNTPSEELAKVLAILRQENHFATRLTVRQLVSFGRYPYSKGRLTAEDEAIITKYIHYLGLAPLENLYLHELSGGQRQRTYVAMVLAQETDYILLDEPLNNLDIAASVQMMNYLREMTTQLSRTIIVVIHDLNMAAKYSDNLCLMKDGQVTHFGKVEEIMQSALLSDLYNVSIQVIDGPDGPIAIY</sequence>
<dbReference type="RefSeq" id="WP_118990176.1">
    <property type="nucleotide sequence ID" value="NZ_CP023434.1"/>
</dbReference>
<protein>
    <submittedName>
        <fullName evidence="11">Siderophore ABC transporter ATP-binding protein</fullName>
    </submittedName>
</protein>
<reference evidence="11 12" key="1">
    <citation type="submission" date="2017-09" db="EMBL/GenBank/DDBJ databases">
        <title>Complete genome sequence of Oxytococcus suis strain ZY16052.</title>
        <authorList>
            <person name="Li F."/>
        </authorList>
    </citation>
    <scope>NUCLEOTIDE SEQUENCE [LARGE SCALE GENOMIC DNA]</scope>
    <source>
        <strain evidence="11 12">ZY16052</strain>
    </source>
</reference>
<dbReference type="InterPro" id="IPR003439">
    <property type="entry name" value="ABC_transporter-like_ATP-bd"/>
</dbReference>
<organism evidence="11 12">
    <name type="scientific">Suicoccus acidiformans</name>
    <dbReference type="NCBI Taxonomy" id="2036206"/>
    <lineage>
        <taxon>Bacteria</taxon>
        <taxon>Bacillati</taxon>
        <taxon>Bacillota</taxon>
        <taxon>Bacilli</taxon>
        <taxon>Lactobacillales</taxon>
        <taxon>Aerococcaceae</taxon>
        <taxon>Suicoccus</taxon>
    </lineage>
</organism>
<proteinExistence type="predicted"/>
<evidence type="ECO:0000313" key="11">
    <source>
        <dbReference type="EMBL" id="AXY25263.1"/>
    </source>
</evidence>
<keyword evidence="7" id="KW-0408">Iron</keyword>
<keyword evidence="5" id="KW-0547">Nucleotide-binding</keyword>
<keyword evidence="2" id="KW-0813">Transport</keyword>
<dbReference type="FunFam" id="3.40.50.300:FF:000134">
    <property type="entry name" value="Iron-enterobactin ABC transporter ATP-binding protein"/>
    <property type="match status" value="1"/>
</dbReference>
<evidence type="ECO:0000256" key="8">
    <source>
        <dbReference type="ARBA" id="ARBA00023065"/>
    </source>
</evidence>
<dbReference type="PANTHER" id="PTHR42771">
    <property type="entry name" value="IRON(3+)-HYDROXAMATE IMPORT ATP-BINDING PROTEIN FHUC"/>
    <property type="match status" value="1"/>
</dbReference>
<evidence type="ECO:0000256" key="3">
    <source>
        <dbReference type="ARBA" id="ARBA00022475"/>
    </source>
</evidence>
<dbReference type="Pfam" id="PF00005">
    <property type="entry name" value="ABC_tran"/>
    <property type="match status" value="1"/>
</dbReference>
<keyword evidence="12" id="KW-1185">Reference proteome</keyword>
<dbReference type="KEGG" id="abae:CL176_04215"/>
<dbReference type="SMART" id="SM00382">
    <property type="entry name" value="AAA"/>
    <property type="match status" value="1"/>
</dbReference>
<dbReference type="Proteomes" id="UP000263232">
    <property type="component" value="Chromosome"/>
</dbReference>
<dbReference type="GO" id="GO:0005524">
    <property type="term" value="F:ATP binding"/>
    <property type="evidence" value="ECO:0007669"/>
    <property type="project" value="UniProtKB-KW"/>
</dbReference>
<dbReference type="Gene3D" id="3.40.50.300">
    <property type="entry name" value="P-loop containing nucleotide triphosphate hydrolases"/>
    <property type="match status" value="1"/>
</dbReference>
<dbReference type="CDD" id="cd03214">
    <property type="entry name" value="ABC_Iron-Siderophores_B12_Hemin"/>
    <property type="match status" value="1"/>
</dbReference>
<keyword evidence="3" id="KW-1003">Cell membrane</keyword>
<evidence type="ECO:0000256" key="5">
    <source>
        <dbReference type="ARBA" id="ARBA00022741"/>
    </source>
</evidence>
<keyword evidence="4" id="KW-0410">Iron transport</keyword>
<keyword evidence="6 11" id="KW-0067">ATP-binding</keyword>
<evidence type="ECO:0000256" key="1">
    <source>
        <dbReference type="ARBA" id="ARBA00004202"/>
    </source>
</evidence>
<dbReference type="GO" id="GO:0005886">
    <property type="term" value="C:plasma membrane"/>
    <property type="evidence" value="ECO:0007669"/>
    <property type="project" value="UniProtKB-SubCell"/>
</dbReference>
<evidence type="ECO:0000256" key="9">
    <source>
        <dbReference type="ARBA" id="ARBA00023136"/>
    </source>
</evidence>
<evidence type="ECO:0000256" key="6">
    <source>
        <dbReference type="ARBA" id="ARBA00022840"/>
    </source>
</evidence>
<evidence type="ECO:0000256" key="2">
    <source>
        <dbReference type="ARBA" id="ARBA00022448"/>
    </source>
</evidence>
<evidence type="ECO:0000259" key="10">
    <source>
        <dbReference type="PROSITE" id="PS50893"/>
    </source>
</evidence>
<dbReference type="EMBL" id="CP023434">
    <property type="protein sequence ID" value="AXY25263.1"/>
    <property type="molecule type" value="Genomic_DNA"/>
</dbReference>
<dbReference type="GO" id="GO:0016887">
    <property type="term" value="F:ATP hydrolysis activity"/>
    <property type="evidence" value="ECO:0007669"/>
    <property type="project" value="InterPro"/>
</dbReference>
<evidence type="ECO:0000313" key="12">
    <source>
        <dbReference type="Proteomes" id="UP000263232"/>
    </source>
</evidence>
<feature type="domain" description="ABC transporter" evidence="10">
    <location>
        <begin position="1"/>
        <end position="235"/>
    </location>
</feature>
<keyword evidence="8" id="KW-0406">Ion transport</keyword>
<evidence type="ECO:0000256" key="7">
    <source>
        <dbReference type="ARBA" id="ARBA00023004"/>
    </source>
</evidence>
<dbReference type="InterPro" id="IPR027417">
    <property type="entry name" value="P-loop_NTPase"/>
</dbReference>
<dbReference type="InterPro" id="IPR051535">
    <property type="entry name" value="Siderophore_ABC-ATPase"/>
</dbReference>
<dbReference type="PANTHER" id="PTHR42771:SF3">
    <property type="entry name" value="PETROBACTIN IMPORT ATP-BINDING PROTEIN YCLP"/>
    <property type="match status" value="1"/>
</dbReference>
<dbReference type="GO" id="GO:0006826">
    <property type="term" value="P:iron ion transport"/>
    <property type="evidence" value="ECO:0007669"/>
    <property type="project" value="UniProtKB-KW"/>
</dbReference>
<dbReference type="InterPro" id="IPR003593">
    <property type="entry name" value="AAA+_ATPase"/>
</dbReference>
<dbReference type="OrthoDB" id="9787851at2"/>
<accession>A0A347WJK6</accession>
<name>A0A347WJK6_9LACT</name>
<gene>
    <name evidence="11" type="ORF">CL176_04215</name>
</gene>
<dbReference type="AlphaFoldDB" id="A0A347WJK6"/>
<keyword evidence="9" id="KW-0472">Membrane</keyword>